<sequence length="1387" mass="156945">MSESYRCFSCNSFTANNALGLGQHRKKCRTRAQTLSQSLYKRKAAIEEAVASEVTKRRRLTSAEEIPIPPADPVTPPGRRTRTGRKIRAPKAWQDFIPFDKRDLPSQIADAFPRTPSPPPPVPSEHAERTDTLSETDAQDIGGVGGVSFETPANVFGVYQVYQTLPQREPACQLALEDVCDFPTSTLATPPQEAPASVRWLGQPRTASSQELPHAPFTNGTSFALCTWFNNSATTKSLEDFEALGDILRSDQFKAEDAKDFFPRRELKKLDAHVTESGIFSARDGWREAEVEIPLPKPGACNSRKLLEVIVGEVQDRRFAAKRNWIPHRTYWTPPSQPSSLPTPTVPPLKSASSSDCDHNTPPPPSFGSETSRPPEPIRVLTDTFDTDAMNQADEAIRSQPRIPGDAPELEYAVLPMCLWSDATCLATFGSASLWPIYLYIANISKYIRGKPTEFVAQHLAYIPSLPDELQDSYREAFGQSPSTDTLRWCKSELMQQIWALLLDPEFLEAYQHGIVVECGDGVLRRLFPRFITYSADYPEKYEVLLTAIKNLGKCPCPRCLVPMSKICASGTKPDLVLRRVHQRVDGRALQDDIRRAREWLFTQGLSVTSTHIKRVLDSRSLIPMQNAFSVKIFPIDPSFNFYNLFAPDLMHEFELGVWKGIFTHLLRLLQAQGNNAVQEFDRRMRNMPTFGRDKIRRFWHNVSRQNKLAARDYEDFLITAMPAFEGLLPLHDDQTVADLLFELVNWHALAKLRLHTEVTVDIFRAATSHMYAAVRTFARTTCKSYTTHELKKEAQARARRQSKSFNHGLSQTTEPRVVKFNVWNTYKYHCLGDHPEWISFTGPLETCSTRTGEVEHRHVKRKYARTNKNNYAKQIAKLQRRAVILRGMHTSAHGSRDLKTGKDDHARYPPIYSKSPARRGRPSRKTRRKVRRIARPKEQSVDEDIVGIADPASRYDMGASENAPVPIYDWLAENEGDPAVQQFIPRLYGHIWCRLTGGTSNSLSEDMLDHLEIRGDRLYRHRTARFYYTTYNMQRGQDTINPRTHADVMLLSEGSDSDVDSDSSPYWYARVVGIFHLHARFRGPGATSKMREWQRVDILWARWFEYDTSVPSGFIHRRPPRIQFMDAHNPDVVAFSFIDPSAVLRAAYILPAFHHGLTTDLLEYAGSVGRHETHPDEDWRYYYVGMFVDRDTYMRHLGGGVGHNGIGLDVEHSRRCTVRSKRHDRKARQHHHSHPGMSSPSPSSASSPLLGSLSEASSDDESDTQDLPWARSRGPAGKSAPDAGVADDWSNLADDDDYEYLRDSGDSEYDLDPVYARDDADESAGTRTAAAGEDPGDPEDDIHEHAPVEDSGFGMLEWSYLYAGSDEDIDSATESESDLEYEYPTL</sequence>
<dbReference type="EMBL" id="JANSHE010001390">
    <property type="protein sequence ID" value="KAJ3002922.1"/>
    <property type="molecule type" value="Genomic_DNA"/>
</dbReference>
<accession>A0ACC1PUQ7</accession>
<name>A0ACC1PUQ7_9APHY</name>
<comment type="caution">
    <text evidence="1">The sequence shown here is derived from an EMBL/GenBank/DDBJ whole genome shotgun (WGS) entry which is preliminary data.</text>
</comment>
<protein>
    <submittedName>
        <fullName evidence="1">Uncharacterized protein</fullName>
    </submittedName>
</protein>
<gene>
    <name evidence="1" type="ORF">NUW54_g5587</name>
</gene>
<evidence type="ECO:0000313" key="1">
    <source>
        <dbReference type="EMBL" id="KAJ3002922.1"/>
    </source>
</evidence>
<dbReference type="Proteomes" id="UP001144978">
    <property type="component" value="Unassembled WGS sequence"/>
</dbReference>
<reference evidence="1" key="1">
    <citation type="submission" date="2022-08" db="EMBL/GenBank/DDBJ databases">
        <title>Genome Sequence of Pycnoporus sanguineus.</title>
        <authorList>
            <person name="Buettner E."/>
        </authorList>
    </citation>
    <scope>NUCLEOTIDE SEQUENCE</scope>
    <source>
        <strain evidence="1">CG-C14</strain>
    </source>
</reference>
<proteinExistence type="predicted"/>
<evidence type="ECO:0000313" key="2">
    <source>
        <dbReference type="Proteomes" id="UP001144978"/>
    </source>
</evidence>
<keyword evidence="2" id="KW-1185">Reference proteome</keyword>
<organism evidence="1 2">
    <name type="scientific">Trametes sanguinea</name>
    <dbReference type="NCBI Taxonomy" id="158606"/>
    <lineage>
        <taxon>Eukaryota</taxon>
        <taxon>Fungi</taxon>
        <taxon>Dikarya</taxon>
        <taxon>Basidiomycota</taxon>
        <taxon>Agaricomycotina</taxon>
        <taxon>Agaricomycetes</taxon>
        <taxon>Polyporales</taxon>
        <taxon>Polyporaceae</taxon>
        <taxon>Trametes</taxon>
    </lineage>
</organism>